<protein>
    <submittedName>
        <fullName evidence="4">Uncharacterized protein LOC107403368 isoform X1</fullName>
    </submittedName>
</protein>
<evidence type="ECO:0000313" key="4">
    <source>
        <dbReference type="RefSeq" id="XP_048337367.2"/>
    </source>
</evidence>
<proteinExistence type="predicted"/>
<dbReference type="InterPro" id="IPR000073">
    <property type="entry name" value="AB_hydrolase_1"/>
</dbReference>
<gene>
    <name evidence="4" type="primary">LOC107403368</name>
</gene>
<keyword evidence="1" id="KW-0732">Signal</keyword>
<feature type="domain" description="AB hydrolase-1" evidence="2">
    <location>
        <begin position="67"/>
        <end position="297"/>
    </location>
</feature>
<accession>A0ABM3IXD2</accession>
<feature type="chain" id="PRO_5045863675" evidence="1">
    <location>
        <begin position="26"/>
        <end position="322"/>
    </location>
</feature>
<dbReference type="PANTHER" id="PTHR43139">
    <property type="entry name" value="SI:DKEY-122A22.2"/>
    <property type="match status" value="1"/>
</dbReference>
<dbReference type="SUPFAM" id="SSF53474">
    <property type="entry name" value="alpha/beta-Hydrolases"/>
    <property type="match status" value="1"/>
</dbReference>
<evidence type="ECO:0000313" key="3">
    <source>
        <dbReference type="Proteomes" id="UP001652623"/>
    </source>
</evidence>
<feature type="signal peptide" evidence="1">
    <location>
        <begin position="1"/>
        <end position="25"/>
    </location>
</feature>
<dbReference type="RefSeq" id="XP_048337367.2">
    <property type="nucleotide sequence ID" value="XM_048481410.2"/>
</dbReference>
<dbReference type="Gene3D" id="3.40.50.1820">
    <property type="entry name" value="alpha/beta hydrolase"/>
    <property type="match status" value="1"/>
</dbReference>
<evidence type="ECO:0000259" key="2">
    <source>
        <dbReference type="Pfam" id="PF12697"/>
    </source>
</evidence>
<dbReference type="PRINTS" id="PR00111">
    <property type="entry name" value="ABHYDROLASE"/>
</dbReference>
<evidence type="ECO:0000256" key="1">
    <source>
        <dbReference type="SAM" id="SignalP"/>
    </source>
</evidence>
<dbReference type="InterPro" id="IPR052370">
    <property type="entry name" value="Meta-cleavage_hydrolase"/>
</dbReference>
<dbReference type="Pfam" id="PF12697">
    <property type="entry name" value="Abhydrolase_6"/>
    <property type="match status" value="1"/>
</dbReference>
<dbReference type="Proteomes" id="UP001652623">
    <property type="component" value="Chromosome 9"/>
</dbReference>
<reference evidence="4" key="1">
    <citation type="submission" date="2025-08" db="UniProtKB">
        <authorList>
            <consortium name="RefSeq"/>
        </authorList>
    </citation>
    <scope>IDENTIFICATION</scope>
    <source>
        <tissue evidence="4">Seedling</tissue>
    </source>
</reference>
<dbReference type="PANTHER" id="PTHR43139:SF22">
    <property type="entry name" value="AB HYDROLASE-1 DOMAIN-CONTAINING PROTEIN"/>
    <property type="match status" value="1"/>
</dbReference>
<name>A0ABM3IXD2_ZIZJJ</name>
<sequence>MVNLFTALNPLLRALMKLYGMGAQAVEIQPGKVINFWAPIQTIKNYKNNKKSKKPTTTINDTEKPVVVFIHGFAGTAVLTWLFQVAALSGNYAVYVPDLLFFGGSITDSPHRSPEFQAECLARGLKLLGVERCTVVGCSYGGFVGSKMAESDPVLVESLVLSNSIVGFSELQSQEALDRLGFESWTQFLMPNNVEGLKMLLGHVIYWRPWFPDWAYKHFLKVMFENREERAELMKAVIIKNDEYVIPNYSQKIYILAGEEDKVFNLELVHTTANQLGEKASLHCIKKAGHLVHLERPFVYNRCLKKILASLRPDQDGAHRLQ</sequence>
<dbReference type="InterPro" id="IPR029058">
    <property type="entry name" value="AB_hydrolase_fold"/>
</dbReference>
<dbReference type="GeneID" id="107403368"/>
<keyword evidence="3" id="KW-1185">Reference proteome</keyword>
<organism evidence="3 4">
    <name type="scientific">Ziziphus jujuba</name>
    <name type="common">Chinese jujube</name>
    <name type="synonym">Ziziphus sativa</name>
    <dbReference type="NCBI Taxonomy" id="326968"/>
    <lineage>
        <taxon>Eukaryota</taxon>
        <taxon>Viridiplantae</taxon>
        <taxon>Streptophyta</taxon>
        <taxon>Embryophyta</taxon>
        <taxon>Tracheophyta</taxon>
        <taxon>Spermatophyta</taxon>
        <taxon>Magnoliopsida</taxon>
        <taxon>eudicotyledons</taxon>
        <taxon>Gunneridae</taxon>
        <taxon>Pentapetalae</taxon>
        <taxon>rosids</taxon>
        <taxon>fabids</taxon>
        <taxon>Rosales</taxon>
        <taxon>Rhamnaceae</taxon>
        <taxon>Paliureae</taxon>
        <taxon>Ziziphus</taxon>
    </lineage>
</organism>